<dbReference type="InterPro" id="IPR011051">
    <property type="entry name" value="RmlC_Cupin_sf"/>
</dbReference>
<dbReference type="OrthoDB" id="9804543at2"/>
<gene>
    <name evidence="6" type="ORF">SAMN05216466_102606</name>
</gene>
<evidence type="ECO:0000313" key="7">
    <source>
        <dbReference type="Proteomes" id="UP000199706"/>
    </source>
</evidence>
<dbReference type="PRINTS" id="PR00032">
    <property type="entry name" value="HTHARAC"/>
</dbReference>
<dbReference type="RefSeq" id="WP_090682781.1">
    <property type="nucleotide sequence ID" value="NZ_CADERL010000002.1"/>
</dbReference>
<dbReference type="InterPro" id="IPR018060">
    <property type="entry name" value="HTH_AraC"/>
</dbReference>
<dbReference type="SUPFAM" id="SSF51182">
    <property type="entry name" value="RmlC-like cupins"/>
    <property type="match status" value="1"/>
</dbReference>
<dbReference type="Pfam" id="PF12833">
    <property type="entry name" value="HTH_18"/>
    <property type="match status" value="1"/>
</dbReference>
<dbReference type="InterPro" id="IPR009057">
    <property type="entry name" value="Homeodomain-like_sf"/>
</dbReference>
<dbReference type="PANTHER" id="PTHR11019:SF199">
    <property type="entry name" value="HTH-TYPE TRANSCRIPTIONAL REGULATOR NIMR"/>
    <property type="match status" value="1"/>
</dbReference>
<proteinExistence type="predicted"/>
<dbReference type="InterPro" id="IPR020449">
    <property type="entry name" value="Tscrpt_reg_AraC-type_HTH"/>
</dbReference>
<keyword evidence="4" id="KW-0804">Transcription</keyword>
<dbReference type="SUPFAM" id="SSF46689">
    <property type="entry name" value="Homeodomain-like"/>
    <property type="match status" value="2"/>
</dbReference>
<organism evidence="6 7">
    <name type="scientific">Paraburkholderia phenazinium</name>
    <dbReference type="NCBI Taxonomy" id="60549"/>
    <lineage>
        <taxon>Bacteria</taxon>
        <taxon>Pseudomonadati</taxon>
        <taxon>Pseudomonadota</taxon>
        <taxon>Betaproteobacteria</taxon>
        <taxon>Burkholderiales</taxon>
        <taxon>Burkholderiaceae</taxon>
        <taxon>Paraburkholderia</taxon>
    </lineage>
</organism>
<dbReference type="SMART" id="SM00342">
    <property type="entry name" value="HTH_ARAC"/>
    <property type="match status" value="1"/>
</dbReference>
<dbReference type="FunFam" id="1.10.10.60:FF:000132">
    <property type="entry name" value="AraC family transcriptional regulator"/>
    <property type="match status" value="1"/>
</dbReference>
<dbReference type="AlphaFoldDB" id="A0A1G7SRL7"/>
<evidence type="ECO:0000256" key="2">
    <source>
        <dbReference type="ARBA" id="ARBA00023015"/>
    </source>
</evidence>
<reference evidence="6 7" key="1">
    <citation type="submission" date="2016-10" db="EMBL/GenBank/DDBJ databases">
        <authorList>
            <person name="de Groot N.N."/>
        </authorList>
    </citation>
    <scope>NUCLEOTIDE SEQUENCE [LARGE SCALE GENOMIC DNA]</scope>
    <source>
        <strain evidence="6 7">LMG 2247</strain>
    </source>
</reference>
<dbReference type="GO" id="GO:0043565">
    <property type="term" value="F:sequence-specific DNA binding"/>
    <property type="evidence" value="ECO:0007669"/>
    <property type="project" value="InterPro"/>
</dbReference>
<evidence type="ECO:0000256" key="1">
    <source>
        <dbReference type="ARBA" id="ARBA00022491"/>
    </source>
</evidence>
<accession>A0A1G7SRL7</accession>
<dbReference type="CDD" id="cd06124">
    <property type="entry name" value="cupin_NimR-like_N"/>
    <property type="match status" value="1"/>
</dbReference>
<dbReference type="PANTHER" id="PTHR11019">
    <property type="entry name" value="HTH-TYPE TRANSCRIPTIONAL REGULATOR NIMR"/>
    <property type="match status" value="1"/>
</dbReference>
<feature type="domain" description="HTH araC/xylS-type" evidence="5">
    <location>
        <begin position="160"/>
        <end position="257"/>
    </location>
</feature>
<protein>
    <submittedName>
        <fullName evidence="6">AraC-type DNA-binding protein</fullName>
    </submittedName>
</protein>
<sequence>MSNPLISPSRAESASGPFLFAVEQAGMETRVTASHRHARGQLLGAMRGLLSVGVDNQQWVVPAIHAVWIPPYRAHSLRSHGAYSGWSVYIEEAACALLPTEPCTIRMSALLREAVKRAAGWHSDVLDEAQLRIAGVIVDEIRGLPRERLGLPMPEDARLQRIAEALSRDLADNRRLEEWAAWAAVSPRTLSRRFVDETGFSFAEWRQQARLLRALEMLATDLPVTTVALELGYDNVSAFIAMFKRALGTTPSRYFQSYEETAAPARGTSAGPDDAAA</sequence>
<dbReference type="Proteomes" id="UP000199706">
    <property type="component" value="Unassembled WGS sequence"/>
</dbReference>
<evidence type="ECO:0000256" key="3">
    <source>
        <dbReference type="ARBA" id="ARBA00023125"/>
    </source>
</evidence>
<evidence type="ECO:0000313" key="6">
    <source>
        <dbReference type="EMBL" id="SDG24920.1"/>
    </source>
</evidence>
<name>A0A1G7SRL7_9BURK</name>
<dbReference type="PROSITE" id="PS00041">
    <property type="entry name" value="HTH_ARAC_FAMILY_1"/>
    <property type="match status" value="1"/>
</dbReference>
<keyword evidence="3 6" id="KW-0238">DNA-binding</keyword>
<dbReference type="PROSITE" id="PS01124">
    <property type="entry name" value="HTH_ARAC_FAMILY_2"/>
    <property type="match status" value="1"/>
</dbReference>
<evidence type="ECO:0000259" key="5">
    <source>
        <dbReference type="PROSITE" id="PS01124"/>
    </source>
</evidence>
<dbReference type="EMBL" id="FNCJ01000002">
    <property type="protein sequence ID" value="SDG24920.1"/>
    <property type="molecule type" value="Genomic_DNA"/>
</dbReference>
<keyword evidence="1" id="KW-0678">Repressor</keyword>
<keyword evidence="2" id="KW-0805">Transcription regulation</keyword>
<dbReference type="GO" id="GO:0003700">
    <property type="term" value="F:DNA-binding transcription factor activity"/>
    <property type="evidence" value="ECO:0007669"/>
    <property type="project" value="InterPro"/>
</dbReference>
<evidence type="ECO:0000256" key="4">
    <source>
        <dbReference type="ARBA" id="ARBA00023163"/>
    </source>
</evidence>
<dbReference type="InterPro" id="IPR018062">
    <property type="entry name" value="HTH_AraC-typ_CS"/>
</dbReference>
<dbReference type="Gene3D" id="1.10.10.60">
    <property type="entry name" value="Homeodomain-like"/>
    <property type="match status" value="1"/>
</dbReference>